<dbReference type="Proteomes" id="UP001268542">
    <property type="component" value="Unassembled WGS sequence"/>
</dbReference>
<proteinExistence type="inferred from homology"/>
<evidence type="ECO:0000256" key="3">
    <source>
        <dbReference type="ARBA" id="ARBA00022692"/>
    </source>
</evidence>
<comment type="similarity">
    <text evidence="2">Belongs to the TMEM86 family.</text>
</comment>
<keyword evidence="4 6" id="KW-1133">Transmembrane helix</keyword>
<keyword evidence="5 6" id="KW-0472">Membrane</keyword>
<name>A0ABU3PTT3_9ACTN</name>
<organism evidence="7 8">
    <name type="scientific">Nocardioides imazamoxiresistens</name>
    <dbReference type="NCBI Taxonomy" id="3231893"/>
    <lineage>
        <taxon>Bacteria</taxon>
        <taxon>Bacillati</taxon>
        <taxon>Actinomycetota</taxon>
        <taxon>Actinomycetes</taxon>
        <taxon>Propionibacteriales</taxon>
        <taxon>Nocardioidaceae</taxon>
        <taxon>Nocardioides</taxon>
    </lineage>
</organism>
<dbReference type="EMBL" id="JAVYII010000002">
    <property type="protein sequence ID" value="MDT9592594.1"/>
    <property type="molecule type" value="Genomic_DNA"/>
</dbReference>
<reference evidence="7 8" key="1">
    <citation type="submission" date="2023-08" db="EMBL/GenBank/DDBJ databases">
        <title>Nocardioides seae sp. nov., a bacterium isolated from a soil.</title>
        <authorList>
            <person name="Wang X."/>
        </authorList>
    </citation>
    <scope>NUCLEOTIDE SEQUENCE [LARGE SCALE GENOMIC DNA]</scope>
    <source>
        <strain evidence="7 8">YZH12</strain>
    </source>
</reference>
<dbReference type="PANTHER" id="PTHR31885">
    <property type="entry name" value="GH04784P"/>
    <property type="match status" value="1"/>
</dbReference>
<evidence type="ECO:0000256" key="4">
    <source>
        <dbReference type="ARBA" id="ARBA00022989"/>
    </source>
</evidence>
<dbReference type="PANTHER" id="PTHR31885:SF6">
    <property type="entry name" value="GH04784P"/>
    <property type="match status" value="1"/>
</dbReference>
<comment type="subcellular location">
    <subcellularLocation>
        <location evidence="1">Membrane</location>
        <topology evidence="1">Multi-pass membrane protein</topology>
    </subcellularLocation>
</comment>
<evidence type="ECO:0000256" key="5">
    <source>
        <dbReference type="ARBA" id="ARBA00023136"/>
    </source>
</evidence>
<feature type="transmembrane region" description="Helical" evidence="6">
    <location>
        <begin position="107"/>
        <end position="127"/>
    </location>
</feature>
<evidence type="ECO:0000256" key="2">
    <source>
        <dbReference type="ARBA" id="ARBA00007375"/>
    </source>
</evidence>
<feature type="transmembrane region" description="Helical" evidence="6">
    <location>
        <begin position="54"/>
        <end position="73"/>
    </location>
</feature>
<dbReference type="Pfam" id="PF07947">
    <property type="entry name" value="YhhN"/>
    <property type="match status" value="1"/>
</dbReference>
<keyword evidence="3 6" id="KW-0812">Transmembrane</keyword>
<sequence>MLPVVVWCLFALIALANWAAVVRGDRRTEAVVKPAALLALTTAALAGGAADAHAGWWLVVALLLGTLGDALLLGDSDERFLAGLAAFLVGHAAYLVCFAMLGLHASGWLGAGVLAAAAALVASRTVLPRVLREQGAVVALPVAAYSLVICAMLVAAWSTEHLLVGLGAAVFVASDTVLALDRFDRPARWVAPYPHLVVMVTYHLGQALVVLGVLHALG</sequence>
<evidence type="ECO:0000313" key="7">
    <source>
        <dbReference type="EMBL" id="MDT9592594.1"/>
    </source>
</evidence>
<evidence type="ECO:0000256" key="6">
    <source>
        <dbReference type="SAM" id="Phobius"/>
    </source>
</evidence>
<feature type="transmembrane region" description="Helical" evidence="6">
    <location>
        <begin position="193"/>
        <end position="217"/>
    </location>
</feature>
<gene>
    <name evidence="7" type="ORF">RDV89_05930</name>
</gene>
<dbReference type="InterPro" id="IPR012506">
    <property type="entry name" value="TMEM86B-like"/>
</dbReference>
<feature type="transmembrane region" description="Helical" evidence="6">
    <location>
        <begin position="163"/>
        <end position="181"/>
    </location>
</feature>
<keyword evidence="8" id="KW-1185">Reference proteome</keyword>
<evidence type="ECO:0000256" key="1">
    <source>
        <dbReference type="ARBA" id="ARBA00004141"/>
    </source>
</evidence>
<dbReference type="RefSeq" id="WP_315732017.1">
    <property type="nucleotide sequence ID" value="NZ_JAVYII010000002.1"/>
</dbReference>
<feature type="transmembrane region" description="Helical" evidence="6">
    <location>
        <begin position="136"/>
        <end position="157"/>
    </location>
</feature>
<feature type="transmembrane region" description="Helical" evidence="6">
    <location>
        <begin position="80"/>
        <end position="101"/>
    </location>
</feature>
<evidence type="ECO:0000313" key="8">
    <source>
        <dbReference type="Proteomes" id="UP001268542"/>
    </source>
</evidence>
<comment type="caution">
    <text evidence="7">The sequence shown here is derived from an EMBL/GenBank/DDBJ whole genome shotgun (WGS) entry which is preliminary data.</text>
</comment>
<accession>A0ABU3PTT3</accession>
<protein>
    <submittedName>
        <fullName evidence="7">Lysoplasmalogenase</fullName>
    </submittedName>
</protein>